<dbReference type="Pfam" id="PF01557">
    <property type="entry name" value="FAA_hydrolase"/>
    <property type="match status" value="1"/>
</dbReference>
<sequence>MKTQIAIYCLLLLMSQSIWAQSQTSIKLFRFGPSGYEKPGVEYPDGRRLDVSEFGSDYNESFFETDGINRLKNWLATYAAQCLPVDKSVRIGPCVARPSKIVGIGLNYRDHAQEASMAIPKEPVIFLKATSSLSGPFDPIPMPPSSQKLDWEVEIAIVIGKKAALLSEQEAVNYIAGYALVNDVSERSYQLEGTGQWTKGKSFDGFGPLGPYFIPASQLPDPQHIALQLSVNEKVMQSSNTANMIFGINYLVSYISQYMTLLPGDVIITGTPAGVGLGHKPAVFLQVGDEVVLKGEGLGTQRQKVVPFKKDR</sequence>
<gene>
    <name evidence="5" type="ORF">J2W84_006014</name>
</gene>
<keyword evidence="3" id="KW-0732">Signal</keyword>
<accession>A0ABU1R6B3</accession>
<evidence type="ECO:0000256" key="1">
    <source>
        <dbReference type="ARBA" id="ARBA00010211"/>
    </source>
</evidence>
<feature type="signal peptide" evidence="3">
    <location>
        <begin position="1"/>
        <end position="20"/>
    </location>
</feature>
<organism evidence="5 6">
    <name type="scientific">Dyadobacter fermentans</name>
    <dbReference type="NCBI Taxonomy" id="94254"/>
    <lineage>
        <taxon>Bacteria</taxon>
        <taxon>Pseudomonadati</taxon>
        <taxon>Bacteroidota</taxon>
        <taxon>Cytophagia</taxon>
        <taxon>Cytophagales</taxon>
        <taxon>Spirosomataceae</taxon>
        <taxon>Dyadobacter</taxon>
    </lineage>
</organism>
<name>A0ABU1R6B3_9BACT</name>
<keyword evidence="2" id="KW-0479">Metal-binding</keyword>
<dbReference type="InterPro" id="IPR011234">
    <property type="entry name" value="Fumarylacetoacetase-like_C"/>
</dbReference>
<dbReference type="SUPFAM" id="SSF56529">
    <property type="entry name" value="FAH"/>
    <property type="match status" value="1"/>
</dbReference>
<dbReference type="Gene3D" id="3.90.850.10">
    <property type="entry name" value="Fumarylacetoacetase-like, C-terminal domain"/>
    <property type="match status" value="1"/>
</dbReference>
<evidence type="ECO:0000256" key="3">
    <source>
        <dbReference type="SAM" id="SignalP"/>
    </source>
</evidence>
<protein>
    <submittedName>
        <fullName evidence="5">2-keto-4-pentenoate hydratase/2-oxohepta-3-ene-1,7-dioic acid hydratase in catechol pathway</fullName>
    </submittedName>
</protein>
<evidence type="ECO:0000259" key="4">
    <source>
        <dbReference type="Pfam" id="PF01557"/>
    </source>
</evidence>
<dbReference type="PANTHER" id="PTHR42796">
    <property type="entry name" value="FUMARYLACETOACETATE HYDROLASE DOMAIN-CONTAINING PROTEIN 2A-RELATED"/>
    <property type="match status" value="1"/>
</dbReference>
<dbReference type="PANTHER" id="PTHR42796:SF4">
    <property type="entry name" value="FUMARYLACETOACETATE HYDROLASE DOMAIN-CONTAINING PROTEIN 2A"/>
    <property type="match status" value="1"/>
</dbReference>
<dbReference type="EMBL" id="JAVDTI010000008">
    <property type="protein sequence ID" value="MDR6808949.1"/>
    <property type="molecule type" value="Genomic_DNA"/>
</dbReference>
<comment type="caution">
    <text evidence="5">The sequence shown here is derived from an EMBL/GenBank/DDBJ whole genome shotgun (WGS) entry which is preliminary data.</text>
</comment>
<keyword evidence="6" id="KW-1185">Reference proteome</keyword>
<evidence type="ECO:0000256" key="2">
    <source>
        <dbReference type="ARBA" id="ARBA00022723"/>
    </source>
</evidence>
<reference evidence="5 6" key="1">
    <citation type="submission" date="2023-07" db="EMBL/GenBank/DDBJ databases">
        <title>Sorghum-associated microbial communities from plants grown in Nebraska, USA.</title>
        <authorList>
            <person name="Schachtman D."/>
        </authorList>
    </citation>
    <scope>NUCLEOTIDE SEQUENCE [LARGE SCALE GENOMIC DNA]</scope>
    <source>
        <strain evidence="5 6">BE57</strain>
    </source>
</reference>
<dbReference type="InterPro" id="IPR036663">
    <property type="entry name" value="Fumarylacetoacetase_C_sf"/>
</dbReference>
<feature type="domain" description="Fumarylacetoacetase-like C-terminal" evidence="4">
    <location>
        <begin position="100"/>
        <end position="306"/>
    </location>
</feature>
<proteinExistence type="inferred from homology"/>
<evidence type="ECO:0000313" key="6">
    <source>
        <dbReference type="Proteomes" id="UP001264980"/>
    </source>
</evidence>
<dbReference type="Proteomes" id="UP001264980">
    <property type="component" value="Unassembled WGS sequence"/>
</dbReference>
<comment type="similarity">
    <text evidence="1">Belongs to the FAH family.</text>
</comment>
<dbReference type="InterPro" id="IPR051121">
    <property type="entry name" value="FAH"/>
</dbReference>
<evidence type="ECO:0000313" key="5">
    <source>
        <dbReference type="EMBL" id="MDR6808949.1"/>
    </source>
</evidence>
<feature type="chain" id="PRO_5046471209" evidence="3">
    <location>
        <begin position="21"/>
        <end position="312"/>
    </location>
</feature>